<comment type="subcellular location">
    <subcellularLocation>
        <location evidence="1">Membrane</location>
    </subcellularLocation>
</comment>
<reference evidence="3" key="1">
    <citation type="journal article" date="2013" name="Nat. Biotechnol.">
        <title>Draft genome sequence of chickpea (Cicer arietinum) provides a resource for trait improvement.</title>
        <authorList>
            <person name="Varshney R.K."/>
            <person name="Song C."/>
            <person name="Saxena R.K."/>
            <person name="Azam S."/>
            <person name="Yu S."/>
            <person name="Sharpe A.G."/>
            <person name="Cannon S."/>
            <person name="Baek J."/>
            <person name="Rosen B.D."/>
            <person name="Tar'an B."/>
            <person name="Millan T."/>
            <person name="Zhang X."/>
            <person name="Ramsay L.D."/>
            <person name="Iwata A."/>
            <person name="Wang Y."/>
            <person name="Nelson W."/>
            <person name="Farmer A.D."/>
            <person name="Gaur P.M."/>
            <person name="Soderlund C."/>
            <person name="Penmetsa R.V."/>
            <person name="Xu C."/>
            <person name="Bharti A.K."/>
            <person name="He W."/>
            <person name="Winter P."/>
            <person name="Zhao S."/>
            <person name="Hane J.K."/>
            <person name="Carrasquilla-Garcia N."/>
            <person name="Condie J.A."/>
            <person name="Upadhyaya H.D."/>
            <person name="Luo M.C."/>
            <person name="Thudi M."/>
            <person name="Gowda C.L."/>
            <person name="Singh N.P."/>
            <person name="Lichtenzveig J."/>
            <person name="Gali K.K."/>
            <person name="Rubio J."/>
            <person name="Nadarajan N."/>
            <person name="Dolezel J."/>
            <person name="Bansal K.C."/>
            <person name="Xu X."/>
            <person name="Edwards D."/>
            <person name="Zhang G."/>
            <person name="Kahl G."/>
            <person name="Gil J."/>
            <person name="Singh K.B."/>
            <person name="Datta S.K."/>
            <person name="Jackson S.A."/>
            <person name="Wang J."/>
            <person name="Cook D.R."/>
        </authorList>
    </citation>
    <scope>NUCLEOTIDE SEQUENCE [LARGE SCALE GENOMIC DNA]</scope>
    <source>
        <strain evidence="3">cv. CDC Frontier</strain>
    </source>
</reference>
<evidence type="ECO:0000256" key="2">
    <source>
        <dbReference type="ARBA" id="ARBA00023136"/>
    </source>
</evidence>
<dbReference type="Proteomes" id="UP000087171">
    <property type="component" value="Chromosome Ca7"/>
</dbReference>
<gene>
    <name evidence="4" type="primary">LOC113787603</name>
</gene>
<dbReference type="RefSeq" id="XP_027192277.1">
    <property type="nucleotide sequence ID" value="XM_027336476.1"/>
</dbReference>
<dbReference type="OrthoDB" id="1889094at2759"/>
<dbReference type="GO" id="GO:0009506">
    <property type="term" value="C:plasmodesma"/>
    <property type="evidence" value="ECO:0007669"/>
    <property type="project" value="TreeGrafter"/>
</dbReference>
<dbReference type="PANTHER" id="PTHR31415">
    <property type="entry name" value="OS05G0367900 PROTEIN"/>
    <property type="match status" value="1"/>
</dbReference>
<dbReference type="AlphaFoldDB" id="A0A3Q7YDF9"/>
<proteinExistence type="predicted"/>
<dbReference type="GO" id="GO:0098542">
    <property type="term" value="P:defense response to other organism"/>
    <property type="evidence" value="ECO:0007669"/>
    <property type="project" value="InterPro"/>
</dbReference>
<protein>
    <submittedName>
        <fullName evidence="4">NDR1/HIN1-like protein 10</fullName>
    </submittedName>
</protein>
<organism evidence="3 4">
    <name type="scientific">Cicer arietinum</name>
    <name type="common">Chickpea</name>
    <name type="synonym">Garbanzo</name>
    <dbReference type="NCBI Taxonomy" id="3827"/>
    <lineage>
        <taxon>Eukaryota</taxon>
        <taxon>Viridiplantae</taxon>
        <taxon>Streptophyta</taxon>
        <taxon>Embryophyta</taxon>
        <taxon>Tracheophyta</taxon>
        <taxon>Spermatophyta</taxon>
        <taxon>Magnoliopsida</taxon>
        <taxon>eudicotyledons</taxon>
        <taxon>Gunneridae</taxon>
        <taxon>Pentapetalae</taxon>
        <taxon>rosids</taxon>
        <taxon>fabids</taxon>
        <taxon>Fabales</taxon>
        <taxon>Fabaceae</taxon>
        <taxon>Papilionoideae</taxon>
        <taxon>50 kb inversion clade</taxon>
        <taxon>NPAAA clade</taxon>
        <taxon>Hologalegina</taxon>
        <taxon>IRL clade</taxon>
        <taxon>Cicereae</taxon>
        <taxon>Cicer</taxon>
    </lineage>
</organism>
<dbReference type="PANTHER" id="PTHR31415:SF59">
    <property type="entry name" value="HARPIN-INDUCED 1"/>
    <property type="match status" value="1"/>
</dbReference>
<keyword evidence="2" id="KW-0472">Membrane</keyword>
<dbReference type="STRING" id="3827.A0A3Q7YDF9"/>
<dbReference type="GO" id="GO:0005886">
    <property type="term" value="C:plasma membrane"/>
    <property type="evidence" value="ECO:0007669"/>
    <property type="project" value="TreeGrafter"/>
</dbReference>
<dbReference type="InterPro" id="IPR044839">
    <property type="entry name" value="NDR1-like"/>
</dbReference>
<evidence type="ECO:0000256" key="1">
    <source>
        <dbReference type="ARBA" id="ARBA00004370"/>
    </source>
</evidence>
<name>A0A3Q7YDF9_CICAR</name>
<reference evidence="4" key="2">
    <citation type="submission" date="2025-08" db="UniProtKB">
        <authorList>
            <consortium name="RefSeq"/>
        </authorList>
    </citation>
    <scope>IDENTIFICATION</scope>
    <source>
        <tissue evidence="4">Etiolated seedlings</tissue>
    </source>
</reference>
<sequence length="180" mass="20941">MIVVFSPLNVKFDVSNVSLTEFNLTSNNILYYNFNVNIRLRNSNGKVNYRNITAIAWYKDKEFGRVNLAPFDQGNKNTTFLGPIVFEGSYLVNLKPKQLGEYKEETSVRMYNDMAVDLKLEIRVKIGGITMARSQLVQCDLLRIPLIFNGELSPIFNSKCKIIRIFYLQSINWSKRRLRR</sequence>
<keyword evidence="3" id="KW-1185">Reference proteome</keyword>
<accession>A0A3Q7YDF9</accession>
<evidence type="ECO:0000313" key="4">
    <source>
        <dbReference type="RefSeq" id="XP_027192277.1"/>
    </source>
</evidence>
<evidence type="ECO:0000313" key="3">
    <source>
        <dbReference type="Proteomes" id="UP000087171"/>
    </source>
</evidence>